<keyword evidence="1" id="KW-0547">Nucleotide-binding</keyword>
<proteinExistence type="inferred from homology"/>
<feature type="compositionally biased region" description="Polar residues" evidence="2">
    <location>
        <begin position="51"/>
        <end position="62"/>
    </location>
</feature>
<keyword evidence="1" id="KW-0233">DNA recombination</keyword>
<accession>E3MG29</accession>
<keyword evidence="1" id="KW-0347">Helicase</keyword>
<dbReference type="GO" id="GO:0016887">
    <property type="term" value="F:ATP hydrolysis activity"/>
    <property type="evidence" value="ECO:0007669"/>
    <property type="project" value="RHEA"/>
</dbReference>
<dbReference type="PANTHER" id="PTHR47642">
    <property type="entry name" value="ATP-DEPENDENT DNA HELICASE"/>
    <property type="match status" value="1"/>
</dbReference>
<dbReference type="HOGENOM" id="CLU_001613_1_4_1"/>
<evidence type="ECO:0000256" key="1">
    <source>
        <dbReference type="RuleBase" id="RU363044"/>
    </source>
</evidence>
<dbReference type="SUPFAM" id="SSF52540">
    <property type="entry name" value="P-loop containing nucleoside triphosphate hydrolases"/>
    <property type="match status" value="2"/>
</dbReference>
<feature type="compositionally biased region" description="Basic and acidic residues" evidence="2">
    <location>
        <begin position="10"/>
        <end position="22"/>
    </location>
</feature>
<dbReference type="OMA" id="IAINFRI"/>
<dbReference type="PANTHER" id="PTHR47642:SF6">
    <property type="entry name" value="ATP-DEPENDENT DNA HELICASE"/>
    <property type="match status" value="1"/>
</dbReference>
<evidence type="ECO:0000259" key="3">
    <source>
        <dbReference type="Pfam" id="PF05970"/>
    </source>
</evidence>
<dbReference type="OrthoDB" id="10056572at2759"/>
<keyword evidence="1" id="KW-0227">DNA damage</keyword>
<keyword evidence="5" id="KW-1185">Reference proteome</keyword>
<dbReference type="InParanoid" id="E3MG29"/>
<dbReference type="STRING" id="31234.E3MG29"/>
<keyword evidence="1" id="KW-0067">ATP-binding</keyword>
<gene>
    <name evidence="4" type="ORF">CRE_24521</name>
</gene>
<dbReference type="eggNOG" id="KOG0987">
    <property type="taxonomic scope" value="Eukaryota"/>
</dbReference>
<reference evidence="4" key="1">
    <citation type="submission" date="2007-07" db="EMBL/GenBank/DDBJ databases">
        <title>PCAP assembly of the Caenorhabditis remanei genome.</title>
        <authorList>
            <consortium name="The Caenorhabditis remanei Sequencing Consortium"/>
            <person name="Wilson R.K."/>
        </authorList>
    </citation>
    <scope>NUCLEOTIDE SEQUENCE [LARGE SCALE GENOMIC DNA]</scope>
    <source>
        <strain evidence="4">PB4641</strain>
    </source>
</reference>
<dbReference type="GO" id="GO:0006310">
    <property type="term" value="P:DNA recombination"/>
    <property type="evidence" value="ECO:0007669"/>
    <property type="project" value="UniProtKB-KW"/>
</dbReference>
<dbReference type="GO" id="GO:0005524">
    <property type="term" value="F:ATP binding"/>
    <property type="evidence" value="ECO:0007669"/>
    <property type="project" value="UniProtKB-KW"/>
</dbReference>
<organism evidence="5">
    <name type="scientific">Caenorhabditis remanei</name>
    <name type="common">Caenorhabditis vulgaris</name>
    <dbReference type="NCBI Taxonomy" id="31234"/>
    <lineage>
        <taxon>Eukaryota</taxon>
        <taxon>Metazoa</taxon>
        <taxon>Ecdysozoa</taxon>
        <taxon>Nematoda</taxon>
        <taxon>Chromadorea</taxon>
        <taxon>Rhabditida</taxon>
        <taxon>Rhabditina</taxon>
        <taxon>Rhabditomorpha</taxon>
        <taxon>Rhabditoidea</taxon>
        <taxon>Rhabditidae</taxon>
        <taxon>Peloderinae</taxon>
        <taxon>Caenorhabditis</taxon>
    </lineage>
</organism>
<name>E3MG29_CAERE</name>
<dbReference type="Gene3D" id="3.40.50.300">
    <property type="entry name" value="P-loop containing nucleotide triphosphate hydrolases"/>
    <property type="match status" value="2"/>
</dbReference>
<dbReference type="GO" id="GO:0006281">
    <property type="term" value="P:DNA repair"/>
    <property type="evidence" value="ECO:0007669"/>
    <property type="project" value="UniProtKB-KW"/>
</dbReference>
<comment type="catalytic activity">
    <reaction evidence="1">
        <text>ATP + H2O = ADP + phosphate + H(+)</text>
        <dbReference type="Rhea" id="RHEA:13065"/>
        <dbReference type="ChEBI" id="CHEBI:15377"/>
        <dbReference type="ChEBI" id="CHEBI:15378"/>
        <dbReference type="ChEBI" id="CHEBI:30616"/>
        <dbReference type="ChEBI" id="CHEBI:43474"/>
        <dbReference type="ChEBI" id="CHEBI:456216"/>
        <dbReference type="EC" id="5.6.2.3"/>
    </reaction>
</comment>
<dbReference type="GO" id="GO:0043139">
    <property type="term" value="F:5'-3' DNA helicase activity"/>
    <property type="evidence" value="ECO:0007669"/>
    <property type="project" value="UniProtKB-EC"/>
</dbReference>
<dbReference type="InterPro" id="IPR027417">
    <property type="entry name" value="P-loop_NTPase"/>
</dbReference>
<feature type="domain" description="DNA helicase Pif1-like DEAD-box helicase" evidence="3">
    <location>
        <begin position="150"/>
        <end position="361"/>
    </location>
</feature>
<dbReference type="Proteomes" id="UP000008281">
    <property type="component" value="Unassembled WGS sequence"/>
</dbReference>
<protein>
    <recommendedName>
        <fullName evidence="1">ATP-dependent DNA helicase</fullName>
        <ecNumber evidence="1">5.6.2.3</ecNumber>
    </recommendedName>
</protein>
<dbReference type="GO" id="GO:0000723">
    <property type="term" value="P:telomere maintenance"/>
    <property type="evidence" value="ECO:0007669"/>
    <property type="project" value="InterPro"/>
</dbReference>
<keyword evidence="1" id="KW-0234">DNA repair</keyword>
<dbReference type="EC" id="5.6.2.3" evidence="1"/>
<dbReference type="Pfam" id="PF05970">
    <property type="entry name" value="PIF1"/>
    <property type="match status" value="1"/>
</dbReference>
<evidence type="ECO:0000256" key="2">
    <source>
        <dbReference type="SAM" id="MobiDB-lite"/>
    </source>
</evidence>
<dbReference type="EMBL" id="DS268442">
    <property type="protein sequence ID" value="EFP01251.1"/>
    <property type="molecule type" value="Genomic_DNA"/>
</dbReference>
<comment type="cofactor">
    <cofactor evidence="1">
        <name>Mg(2+)</name>
        <dbReference type="ChEBI" id="CHEBI:18420"/>
    </cofactor>
</comment>
<sequence length="573" mass="63985">MGKFSKIKKVQQEKSAQEKMEWEAAGAKDSSDDLSDESDPMDKRSRMLKSKPSSEPTNNNFVDSYYPNRPSAFESFSLYNIAINFRIRGQNSKSFLNDDPSDNTDIVLPLHESQQDILSPLFRHQVKSFKVDRFNAAVDVDTMQNAINEMNEQQQTFFNLVVRAVADRESGRSATHYYCSGTASTGKTYAIDCLADFIEHTYGDLNNQMSLPSVLLAAPTGLAAISIKGQTIHSLFGIKVQTSSYSPYEPLSDEQRDCRRTLFQHVKLIIIDEISMVGSIMLQKINLRLKEILGSSEEFGGVCVATFGDLLQLPPVKSPAVFAGLTRPAARKIFNGCGMGANLWHSFRFYELTINMRQNNDPAYAEILEHTILNVRASSSTPPTAIELPNIAGGLTSNLVLTENARVMLKRNIDQTKGLVNGLTGVLEDVVVEAGSVTSLSVRFDRIPTEVISITRVPVVYSGRRGSRHCRLQFPIELAYAVSIHKSQGLTLDSVILSTEWVSIRLMLNYFYFSRSIFAPSQLYVASSRVKRLSGLHLIDLNPARAYSDISAVDEYERLRTKPACLFEMLDFM</sequence>
<evidence type="ECO:0000313" key="5">
    <source>
        <dbReference type="Proteomes" id="UP000008281"/>
    </source>
</evidence>
<dbReference type="CDD" id="cd18809">
    <property type="entry name" value="SF1_C_RecD"/>
    <property type="match status" value="1"/>
</dbReference>
<dbReference type="InterPro" id="IPR010285">
    <property type="entry name" value="DNA_helicase_pif1-like_DEAD"/>
</dbReference>
<keyword evidence="1" id="KW-0378">Hydrolase</keyword>
<dbReference type="AlphaFoldDB" id="E3MG29"/>
<comment type="similarity">
    <text evidence="1">Belongs to the helicase family.</text>
</comment>
<dbReference type="InterPro" id="IPR051055">
    <property type="entry name" value="PIF1_helicase"/>
</dbReference>
<evidence type="ECO:0000313" key="4">
    <source>
        <dbReference type="EMBL" id="EFP01251.1"/>
    </source>
</evidence>
<feature type="region of interest" description="Disordered" evidence="2">
    <location>
        <begin position="1"/>
        <end position="63"/>
    </location>
</feature>